<dbReference type="AlphaFoldDB" id="A0ABD6EY63"/>
<sequence length="84" mass="9114">MSRVIAMRERDLSRITTVKACSHVQILKKMHGFADTRIRAGGIFDGAENALRAMTDNDCPKGTNRPICQSLAVRAKVASAVVAD</sequence>
<reference evidence="1 2" key="1">
    <citation type="submission" date="2024-08" db="EMBL/GenBank/DDBJ databases">
        <title>Gnathostoma spinigerum genome.</title>
        <authorList>
            <person name="Gonzalez-Bertolin B."/>
            <person name="Monzon S."/>
            <person name="Zaballos A."/>
            <person name="Jimenez P."/>
            <person name="Dekumyoy P."/>
            <person name="Varona S."/>
            <person name="Cuesta I."/>
            <person name="Sumanam S."/>
            <person name="Adisakwattana P."/>
            <person name="Gasser R.B."/>
            <person name="Hernandez-Gonzalez A."/>
            <person name="Young N.D."/>
            <person name="Perteguer M.J."/>
        </authorList>
    </citation>
    <scope>NUCLEOTIDE SEQUENCE [LARGE SCALE GENOMIC DNA]</scope>
    <source>
        <strain evidence="1">AL3</strain>
        <tissue evidence="1">Liver</tissue>
    </source>
</reference>
<proteinExistence type="predicted"/>
<keyword evidence="2" id="KW-1185">Reference proteome</keyword>
<dbReference type="EMBL" id="JBGFUD010022313">
    <property type="protein sequence ID" value="MFH4984861.1"/>
    <property type="molecule type" value="Genomic_DNA"/>
</dbReference>
<gene>
    <name evidence="1" type="ORF">AB6A40_011570</name>
</gene>
<evidence type="ECO:0000313" key="1">
    <source>
        <dbReference type="EMBL" id="MFH4984861.1"/>
    </source>
</evidence>
<name>A0ABD6EY63_9BILA</name>
<accession>A0ABD6EY63</accession>
<dbReference type="Proteomes" id="UP001608902">
    <property type="component" value="Unassembled WGS sequence"/>
</dbReference>
<protein>
    <submittedName>
        <fullName evidence="1">Uncharacterized protein</fullName>
    </submittedName>
</protein>
<organism evidence="1 2">
    <name type="scientific">Gnathostoma spinigerum</name>
    <dbReference type="NCBI Taxonomy" id="75299"/>
    <lineage>
        <taxon>Eukaryota</taxon>
        <taxon>Metazoa</taxon>
        <taxon>Ecdysozoa</taxon>
        <taxon>Nematoda</taxon>
        <taxon>Chromadorea</taxon>
        <taxon>Rhabditida</taxon>
        <taxon>Spirurina</taxon>
        <taxon>Gnathostomatomorpha</taxon>
        <taxon>Gnathostomatoidea</taxon>
        <taxon>Gnathostomatidae</taxon>
        <taxon>Gnathostoma</taxon>
    </lineage>
</organism>
<comment type="caution">
    <text evidence="1">The sequence shown here is derived from an EMBL/GenBank/DDBJ whole genome shotgun (WGS) entry which is preliminary data.</text>
</comment>
<evidence type="ECO:0000313" key="2">
    <source>
        <dbReference type="Proteomes" id="UP001608902"/>
    </source>
</evidence>